<evidence type="ECO:0000256" key="4">
    <source>
        <dbReference type="ARBA" id="ARBA00022842"/>
    </source>
</evidence>
<feature type="binding site" evidence="9">
    <location>
        <position position="109"/>
    </location>
    <ligand>
        <name>4-amino-2-methyl-5-(diphosphooxymethyl)pyrimidine</name>
        <dbReference type="ChEBI" id="CHEBI:57841"/>
    </ligand>
</feature>
<name>A0A0S7XJS9_9BACT</name>
<comment type="catalytic activity">
    <reaction evidence="6 9 10">
        <text>4-methyl-5-(2-phosphooxyethyl)-thiazole + 4-amino-2-methyl-5-(diphosphooxymethyl)pyrimidine + H(+) = thiamine phosphate + diphosphate</text>
        <dbReference type="Rhea" id="RHEA:22328"/>
        <dbReference type="ChEBI" id="CHEBI:15378"/>
        <dbReference type="ChEBI" id="CHEBI:33019"/>
        <dbReference type="ChEBI" id="CHEBI:37575"/>
        <dbReference type="ChEBI" id="CHEBI:57841"/>
        <dbReference type="ChEBI" id="CHEBI:58296"/>
        <dbReference type="EC" id="2.5.1.3"/>
    </reaction>
</comment>
<comment type="catalytic activity">
    <reaction evidence="7 9 10">
        <text>2-(2-carboxy-4-methylthiazol-5-yl)ethyl phosphate + 4-amino-2-methyl-5-(diphosphooxymethyl)pyrimidine + 2 H(+) = thiamine phosphate + CO2 + diphosphate</text>
        <dbReference type="Rhea" id="RHEA:47848"/>
        <dbReference type="ChEBI" id="CHEBI:15378"/>
        <dbReference type="ChEBI" id="CHEBI:16526"/>
        <dbReference type="ChEBI" id="CHEBI:33019"/>
        <dbReference type="ChEBI" id="CHEBI:37575"/>
        <dbReference type="ChEBI" id="CHEBI:57841"/>
        <dbReference type="ChEBI" id="CHEBI:62890"/>
        <dbReference type="EC" id="2.5.1.3"/>
    </reaction>
</comment>
<comment type="function">
    <text evidence="9">Condenses 4-methyl-5-(beta-hydroxyethyl)thiazole monophosphate (THZ-P) and 2-methyl-4-amino-5-hydroxymethyl pyrimidine pyrophosphate (HMP-PP) to form thiamine monophosphate (TMP).</text>
</comment>
<evidence type="ECO:0000256" key="7">
    <source>
        <dbReference type="ARBA" id="ARBA00047851"/>
    </source>
</evidence>
<dbReference type="GO" id="GO:0009228">
    <property type="term" value="P:thiamine biosynthetic process"/>
    <property type="evidence" value="ECO:0007669"/>
    <property type="project" value="UniProtKB-KW"/>
</dbReference>
<comment type="similarity">
    <text evidence="9 10">Belongs to the thiamine-phosphate synthase family.</text>
</comment>
<proteinExistence type="inferred from homology"/>
<comment type="cofactor">
    <cofactor evidence="9">
        <name>Mg(2+)</name>
        <dbReference type="ChEBI" id="CHEBI:18420"/>
    </cofactor>
    <text evidence="9">Binds 1 Mg(2+) ion per subunit.</text>
</comment>
<evidence type="ECO:0000256" key="6">
    <source>
        <dbReference type="ARBA" id="ARBA00047334"/>
    </source>
</evidence>
<sequence>MTQPRVPSDLYVITAAVRGRRHREVAEAALAGGASMIQLRDKEMTTRDLLAEAAAVLAICRRHRAPLIINDRVDIALAVGADGVHVGDDDMPVAHARRLLGPDAIIGASADSVEAARAAGRDGADYLGVGPMFATETKPDAGVAVGPQRLAEIRGSVDIAVFGIGGITADNAAQVMAAGAHGVAVIAAIAEADDMVEATRRIAAIVSRGKPA</sequence>
<evidence type="ECO:0000256" key="5">
    <source>
        <dbReference type="ARBA" id="ARBA00022977"/>
    </source>
</evidence>
<evidence type="ECO:0000259" key="12">
    <source>
        <dbReference type="Pfam" id="PF02581"/>
    </source>
</evidence>
<dbReference type="CDD" id="cd00564">
    <property type="entry name" value="TMP_TenI"/>
    <property type="match status" value="1"/>
</dbReference>
<evidence type="ECO:0000256" key="8">
    <source>
        <dbReference type="ARBA" id="ARBA00047883"/>
    </source>
</evidence>
<protein>
    <recommendedName>
        <fullName evidence="9">Thiamine-phosphate synthase</fullName>
        <shortName evidence="9">TP synthase</shortName>
        <shortName evidence="9">TPS</shortName>
        <ecNumber evidence="9">2.5.1.3</ecNumber>
    </recommendedName>
    <alternativeName>
        <fullName evidence="9">Thiamine-phosphate pyrophosphorylase</fullName>
        <shortName evidence="9">TMP pyrophosphorylase</shortName>
        <shortName evidence="9">TMP-PPase</shortName>
    </alternativeName>
</protein>
<dbReference type="PANTHER" id="PTHR20857">
    <property type="entry name" value="THIAMINE-PHOSPHATE PYROPHOSPHORYLASE"/>
    <property type="match status" value="1"/>
</dbReference>
<keyword evidence="2 9" id="KW-0808">Transferase</keyword>
<evidence type="ECO:0000256" key="2">
    <source>
        <dbReference type="ARBA" id="ARBA00022679"/>
    </source>
</evidence>
<comment type="caution">
    <text evidence="13">The sequence shown here is derived from an EMBL/GenBank/DDBJ whole genome shotgun (WGS) entry which is preliminary data.</text>
</comment>
<reference evidence="13 14" key="1">
    <citation type="journal article" date="2015" name="Microbiome">
        <title>Genomic resolution of linkages in carbon, nitrogen, and sulfur cycling among widespread estuary sediment bacteria.</title>
        <authorList>
            <person name="Baker B.J."/>
            <person name="Lazar C.S."/>
            <person name="Teske A.P."/>
            <person name="Dick G.J."/>
        </authorList>
    </citation>
    <scope>NUCLEOTIDE SEQUENCE [LARGE SCALE GENOMIC DNA]</scope>
    <source>
        <strain evidence="13">DG_56</strain>
    </source>
</reference>
<comment type="caution">
    <text evidence="9">Lacks conserved residue(s) required for the propagation of feature annotation.</text>
</comment>
<dbReference type="PANTHER" id="PTHR20857:SF15">
    <property type="entry name" value="THIAMINE-PHOSPHATE SYNTHASE"/>
    <property type="match status" value="1"/>
</dbReference>
<dbReference type="GO" id="GO:0004789">
    <property type="term" value="F:thiamine-phosphate diphosphorylase activity"/>
    <property type="evidence" value="ECO:0007669"/>
    <property type="project" value="UniProtKB-UniRule"/>
</dbReference>
<evidence type="ECO:0000256" key="1">
    <source>
        <dbReference type="ARBA" id="ARBA00005165"/>
    </source>
</evidence>
<dbReference type="InterPro" id="IPR036206">
    <property type="entry name" value="ThiamineP_synth_sf"/>
</dbReference>
<evidence type="ECO:0000256" key="9">
    <source>
        <dbReference type="HAMAP-Rule" id="MF_00097"/>
    </source>
</evidence>
<dbReference type="NCBIfam" id="TIGR00693">
    <property type="entry name" value="thiE"/>
    <property type="match status" value="1"/>
</dbReference>
<keyword evidence="5 9" id="KW-0784">Thiamine biosynthesis</keyword>
<feature type="binding site" evidence="9">
    <location>
        <begin position="135"/>
        <end position="137"/>
    </location>
    <ligand>
        <name>2-[(2R,5Z)-2-carboxy-4-methylthiazol-5(2H)-ylidene]ethyl phosphate</name>
        <dbReference type="ChEBI" id="CHEBI:62899"/>
    </ligand>
</feature>
<dbReference type="Pfam" id="PF02581">
    <property type="entry name" value="TMP-TENI"/>
    <property type="match status" value="1"/>
</dbReference>
<dbReference type="InterPro" id="IPR022998">
    <property type="entry name" value="ThiamineP_synth_TenI"/>
</dbReference>
<dbReference type="AlphaFoldDB" id="A0A0S7XJS9"/>
<evidence type="ECO:0000256" key="3">
    <source>
        <dbReference type="ARBA" id="ARBA00022723"/>
    </source>
</evidence>
<keyword evidence="4 9" id="KW-0460">Magnesium</keyword>
<comment type="catalytic activity">
    <reaction evidence="8 9 10">
        <text>2-[(2R,5Z)-2-carboxy-4-methylthiazol-5(2H)-ylidene]ethyl phosphate + 4-amino-2-methyl-5-(diphosphooxymethyl)pyrimidine + 2 H(+) = thiamine phosphate + CO2 + diphosphate</text>
        <dbReference type="Rhea" id="RHEA:47844"/>
        <dbReference type="ChEBI" id="CHEBI:15378"/>
        <dbReference type="ChEBI" id="CHEBI:16526"/>
        <dbReference type="ChEBI" id="CHEBI:33019"/>
        <dbReference type="ChEBI" id="CHEBI:37575"/>
        <dbReference type="ChEBI" id="CHEBI:57841"/>
        <dbReference type="ChEBI" id="CHEBI:62899"/>
        <dbReference type="EC" id="2.5.1.3"/>
    </reaction>
</comment>
<dbReference type="PATRIC" id="fig|1704032.3.peg.790"/>
<dbReference type="InterPro" id="IPR013785">
    <property type="entry name" value="Aldolase_TIM"/>
</dbReference>
<dbReference type="GO" id="GO:0009229">
    <property type="term" value="P:thiamine diphosphate biosynthetic process"/>
    <property type="evidence" value="ECO:0007669"/>
    <property type="project" value="UniProtKB-UniRule"/>
</dbReference>
<dbReference type="GO" id="GO:0005737">
    <property type="term" value="C:cytoplasm"/>
    <property type="evidence" value="ECO:0007669"/>
    <property type="project" value="TreeGrafter"/>
</dbReference>
<gene>
    <name evidence="9" type="primary">thiE</name>
    <name evidence="13" type="ORF">AMK68_04565</name>
</gene>
<accession>A0A0S7XJS9</accession>
<feature type="domain" description="Thiamine phosphate synthase/TenI" evidence="12">
    <location>
        <begin position="10"/>
        <end position="189"/>
    </location>
</feature>
<evidence type="ECO:0000313" key="14">
    <source>
        <dbReference type="Proteomes" id="UP000052020"/>
    </source>
</evidence>
<dbReference type="FunFam" id="3.20.20.70:FF:000096">
    <property type="entry name" value="Thiamine-phosphate synthase"/>
    <property type="match status" value="1"/>
</dbReference>
<evidence type="ECO:0000313" key="13">
    <source>
        <dbReference type="EMBL" id="KPJ62738.1"/>
    </source>
</evidence>
<keyword evidence="3 9" id="KW-0479">Metal-binding</keyword>
<dbReference type="HAMAP" id="MF_00097">
    <property type="entry name" value="TMP_synthase"/>
    <property type="match status" value="1"/>
</dbReference>
<dbReference type="SUPFAM" id="SSF51391">
    <property type="entry name" value="Thiamin phosphate synthase"/>
    <property type="match status" value="1"/>
</dbReference>
<feature type="binding site" evidence="9">
    <location>
        <position position="166"/>
    </location>
    <ligand>
        <name>2-[(2R,5Z)-2-carboxy-4-methylthiazol-5(2H)-ylidene]ethyl phosphate</name>
        <dbReference type="ChEBI" id="CHEBI:62899"/>
    </ligand>
</feature>
<feature type="binding site" evidence="9">
    <location>
        <position position="71"/>
    </location>
    <ligand>
        <name>Mg(2+)</name>
        <dbReference type="ChEBI" id="CHEBI:18420"/>
    </ligand>
</feature>
<evidence type="ECO:0000256" key="10">
    <source>
        <dbReference type="RuleBase" id="RU003826"/>
    </source>
</evidence>
<dbReference type="EC" id="2.5.1.3" evidence="9"/>
<dbReference type="Gene3D" id="3.20.20.70">
    <property type="entry name" value="Aldolase class I"/>
    <property type="match status" value="1"/>
</dbReference>
<dbReference type="GO" id="GO:0000287">
    <property type="term" value="F:magnesium ion binding"/>
    <property type="evidence" value="ECO:0007669"/>
    <property type="project" value="UniProtKB-UniRule"/>
</dbReference>
<feature type="binding site" evidence="9">
    <location>
        <begin position="38"/>
        <end position="42"/>
    </location>
    <ligand>
        <name>4-amino-2-methyl-5-(diphosphooxymethyl)pyrimidine</name>
        <dbReference type="ChEBI" id="CHEBI:57841"/>
    </ligand>
</feature>
<organism evidence="13 14">
    <name type="scientific">candidate division KD3-62 bacterium DG_56</name>
    <dbReference type="NCBI Taxonomy" id="1704032"/>
    <lineage>
        <taxon>Bacteria</taxon>
        <taxon>candidate division KD3-62</taxon>
    </lineage>
</organism>
<dbReference type="InterPro" id="IPR034291">
    <property type="entry name" value="TMP_synthase"/>
</dbReference>
<dbReference type="Proteomes" id="UP000052020">
    <property type="component" value="Unassembled WGS sequence"/>
</dbReference>
<dbReference type="UniPathway" id="UPA00060">
    <property type="reaction ID" value="UER00141"/>
</dbReference>
<comment type="pathway">
    <text evidence="1 9 11">Cofactor biosynthesis; thiamine diphosphate biosynthesis; thiamine phosphate from 4-amino-2-methyl-5-diphosphomethylpyrimidine and 4-methyl-5-(2-phosphoethyl)-thiazole: step 1/1.</text>
</comment>
<dbReference type="EMBL" id="LIZY01000104">
    <property type="protein sequence ID" value="KPJ62738.1"/>
    <property type="molecule type" value="Genomic_DNA"/>
</dbReference>
<feature type="binding site" evidence="9">
    <location>
        <position position="70"/>
    </location>
    <ligand>
        <name>4-amino-2-methyl-5-(diphosphooxymethyl)pyrimidine</name>
        <dbReference type="ChEBI" id="CHEBI:57841"/>
    </ligand>
</feature>
<evidence type="ECO:0000256" key="11">
    <source>
        <dbReference type="RuleBase" id="RU004253"/>
    </source>
</evidence>
<feature type="binding site" evidence="9">
    <location>
        <position position="90"/>
    </location>
    <ligand>
        <name>Mg(2+)</name>
        <dbReference type="ChEBI" id="CHEBI:18420"/>
    </ligand>
</feature>
<feature type="binding site" evidence="9">
    <location>
        <position position="138"/>
    </location>
    <ligand>
        <name>4-amino-2-methyl-5-(diphosphooxymethyl)pyrimidine</name>
        <dbReference type="ChEBI" id="CHEBI:57841"/>
    </ligand>
</feature>